<dbReference type="InParanoid" id="A0A165NWM0"/>
<evidence type="ECO:0000313" key="2">
    <source>
        <dbReference type="Proteomes" id="UP000077266"/>
    </source>
</evidence>
<evidence type="ECO:0008006" key="3">
    <source>
        <dbReference type="Google" id="ProtNLM"/>
    </source>
</evidence>
<sequence length="135" mass="14283">MSSSSANVQLALSMLSALGSQDFATLEKVWAPALEWQILPASLNRPPTVGREVAIEALKGIGSILKRVNVSTALDAAKAVDTVTTDGKFNFTNEYIFTVYIADGVIVKLKEFTDSAFALSFGAYLATLTPPPASA</sequence>
<name>A0A165NWM0_EXIGL</name>
<dbReference type="EMBL" id="KV425894">
    <property type="protein sequence ID" value="KZW01323.1"/>
    <property type="molecule type" value="Genomic_DNA"/>
</dbReference>
<keyword evidence="2" id="KW-1185">Reference proteome</keyword>
<evidence type="ECO:0000313" key="1">
    <source>
        <dbReference type="EMBL" id="KZW01323.1"/>
    </source>
</evidence>
<protein>
    <recommendedName>
        <fullName evidence="3">SnoaL-like domain-containing protein</fullName>
    </recommendedName>
</protein>
<dbReference type="Proteomes" id="UP000077266">
    <property type="component" value="Unassembled WGS sequence"/>
</dbReference>
<dbReference type="AlphaFoldDB" id="A0A165NWM0"/>
<gene>
    <name evidence="1" type="ORF">EXIGLDRAFT_692824</name>
</gene>
<dbReference type="Gene3D" id="3.10.450.50">
    <property type="match status" value="1"/>
</dbReference>
<dbReference type="InterPro" id="IPR032710">
    <property type="entry name" value="NTF2-like_dom_sf"/>
</dbReference>
<dbReference type="SUPFAM" id="SSF54427">
    <property type="entry name" value="NTF2-like"/>
    <property type="match status" value="1"/>
</dbReference>
<reference evidence="1 2" key="1">
    <citation type="journal article" date="2016" name="Mol. Biol. Evol.">
        <title>Comparative Genomics of Early-Diverging Mushroom-Forming Fungi Provides Insights into the Origins of Lignocellulose Decay Capabilities.</title>
        <authorList>
            <person name="Nagy L.G."/>
            <person name="Riley R."/>
            <person name="Tritt A."/>
            <person name="Adam C."/>
            <person name="Daum C."/>
            <person name="Floudas D."/>
            <person name="Sun H."/>
            <person name="Yadav J.S."/>
            <person name="Pangilinan J."/>
            <person name="Larsson K.H."/>
            <person name="Matsuura K."/>
            <person name="Barry K."/>
            <person name="Labutti K."/>
            <person name="Kuo R."/>
            <person name="Ohm R.A."/>
            <person name="Bhattacharya S.S."/>
            <person name="Shirouzu T."/>
            <person name="Yoshinaga Y."/>
            <person name="Martin F.M."/>
            <person name="Grigoriev I.V."/>
            <person name="Hibbett D.S."/>
        </authorList>
    </citation>
    <scope>NUCLEOTIDE SEQUENCE [LARGE SCALE GENOMIC DNA]</scope>
    <source>
        <strain evidence="1 2">HHB12029</strain>
    </source>
</reference>
<accession>A0A165NWM0</accession>
<organism evidence="1 2">
    <name type="scientific">Exidia glandulosa HHB12029</name>
    <dbReference type="NCBI Taxonomy" id="1314781"/>
    <lineage>
        <taxon>Eukaryota</taxon>
        <taxon>Fungi</taxon>
        <taxon>Dikarya</taxon>
        <taxon>Basidiomycota</taxon>
        <taxon>Agaricomycotina</taxon>
        <taxon>Agaricomycetes</taxon>
        <taxon>Auriculariales</taxon>
        <taxon>Exidiaceae</taxon>
        <taxon>Exidia</taxon>
    </lineage>
</organism>
<proteinExistence type="predicted"/>